<reference evidence="2 3" key="1">
    <citation type="submission" date="2023-07" db="EMBL/GenBank/DDBJ databases">
        <title>Genomic Encyclopedia of Type Strains, Phase IV (KMG-IV): sequencing the most valuable type-strain genomes for metagenomic binning, comparative biology and taxonomic classification.</title>
        <authorList>
            <person name="Goeker M."/>
        </authorList>
    </citation>
    <scope>NUCLEOTIDE SEQUENCE [LARGE SCALE GENOMIC DNA]</scope>
    <source>
        <strain evidence="2 3">DSM 17723</strain>
    </source>
</reference>
<dbReference type="SUPFAM" id="SSF51905">
    <property type="entry name" value="FAD/NAD(P)-binding domain"/>
    <property type="match status" value="1"/>
</dbReference>
<gene>
    <name evidence="2" type="ORF">J2S02_004168</name>
</gene>
<name>A0ABT9Z6E0_9BACI</name>
<proteinExistence type="predicted"/>
<dbReference type="PANTHER" id="PTHR43422">
    <property type="entry name" value="THIAMINE THIAZOLE SYNTHASE"/>
    <property type="match status" value="1"/>
</dbReference>
<sequence>MNQENFTASKGNLDRAVIIGGGIAGLLAAKMLAEFYKEVVIVDKDDFPEQAKNRLGVPQSFQPHRLTPRGRMIMERLFPGLNDELLASGAPSSLNKIAHFSYSFGSISMPIPEKDTTFSRALLEWVIRKRVKEMKNVKFLTKHEVIGLKTNFQNTSVTGVLIRDFRESRQQKMITANLILDASGSSSKLVTWLEELGYTTHIPDKLKASLGYSTRHYHVHEQITEKWDVIRVDGNPTNKEFTGVFSIVENNTAEMLLWGVGGQFPPTNPEEFEKSIPQLSDPLIAGIIEGLEPITSPRGYRISELYRHHFEQMKDWPSGLLVIGDALCNFDPIYGLGMTMAAIEVEQLELYLKEQLRNPQPHFEQRVLQGLQDVLEPAWWLMCVYDLQWSGVEYHGQPLEGIDFAQEYLDLLLKQTVSSNDVESFLLYWGVNSLLFSPHILFNDHLASSVLAASSKMDYEKISALLQEKSLSLKEQLKQIPSFSKASFIPFPPEQ</sequence>
<dbReference type="EMBL" id="JAUSTZ010000011">
    <property type="protein sequence ID" value="MDQ0227821.1"/>
    <property type="molecule type" value="Genomic_DNA"/>
</dbReference>
<keyword evidence="3" id="KW-1185">Reference proteome</keyword>
<dbReference type="Proteomes" id="UP001232245">
    <property type="component" value="Unassembled WGS sequence"/>
</dbReference>
<evidence type="ECO:0000313" key="3">
    <source>
        <dbReference type="Proteomes" id="UP001232245"/>
    </source>
</evidence>
<dbReference type="Pfam" id="PF01494">
    <property type="entry name" value="FAD_binding_3"/>
    <property type="match status" value="1"/>
</dbReference>
<feature type="domain" description="FAD-binding" evidence="1">
    <location>
        <begin position="16"/>
        <end position="357"/>
    </location>
</feature>
<dbReference type="InterPro" id="IPR036188">
    <property type="entry name" value="FAD/NAD-bd_sf"/>
</dbReference>
<organism evidence="2 3">
    <name type="scientific">Metabacillus niabensis</name>
    <dbReference type="NCBI Taxonomy" id="324854"/>
    <lineage>
        <taxon>Bacteria</taxon>
        <taxon>Bacillati</taxon>
        <taxon>Bacillota</taxon>
        <taxon>Bacilli</taxon>
        <taxon>Bacillales</taxon>
        <taxon>Bacillaceae</taxon>
        <taxon>Metabacillus</taxon>
    </lineage>
</organism>
<evidence type="ECO:0000313" key="2">
    <source>
        <dbReference type="EMBL" id="MDQ0227821.1"/>
    </source>
</evidence>
<comment type="caution">
    <text evidence="2">The sequence shown here is derived from an EMBL/GenBank/DDBJ whole genome shotgun (WGS) entry which is preliminary data.</text>
</comment>
<evidence type="ECO:0000259" key="1">
    <source>
        <dbReference type="Pfam" id="PF01494"/>
    </source>
</evidence>
<dbReference type="RefSeq" id="WP_174879813.1">
    <property type="nucleotide sequence ID" value="NZ_CADEPK010000070.1"/>
</dbReference>
<dbReference type="PANTHER" id="PTHR43422:SF3">
    <property type="entry name" value="THIAMINE THIAZOLE SYNTHASE"/>
    <property type="match status" value="1"/>
</dbReference>
<dbReference type="InterPro" id="IPR002938">
    <property type="entry name" value="FAD-bd"/>
</dbReference>
<accession>A0ABT9Z6E0</accession>
<dbReference type="Gene3D" id="3.50.50.60">
    <property type="entry name" value="FAD/NAD(P)-binding domain"/>
    <property type="match status" value="1"/>
</dbReference>
<protein>
    <submittedName>
        <fullName evidence="2">2-polyprenyl-6-methoxyphenol hydroxylase-like FAD-dependent oxidoreductase</fullName>
    </submittedName>
</protein>